<keyword evidence="10" id="KW-1185">Reference proteome</keyword>
<dbReference type="EMBL" id="JACGBB010000012">
    <property type="protein sequence ID" value="MBZ7987689.1"/>
    <property type="molecule type" value="Genomic_DNA"/>
</dbReference>
<evidence type="ECO:0000256" key="5">
    <source>
        <dbReference type="ARBA" id="ARBA00023136"/>
    </source>
</evidence>
<dbReference type="Pfam" id="PF02687">
    <property type="entry name" value="FtsX"/>
    <property type="match status" value="1"/>
</dbReference>
<evidence type="ECO:0000256" key="2">
    <source>
        <dbReference type="ARBA" id="ARBA00022475"/>
    </source>
</evidence>
<reference evidence="9 10" key="1">
    <citation type="submission" date="2020-07" db="EMBL/GenBank/DDBJ databases">
        <title>Transfer of Campylobacter canadensis to the novel genus Avispirillum gen. nov., that also includes two novel species recovered from migratory waterfowl: Avispirillum anseris sp. nov. and Avispirillum brantae sp. nov.</title>
        <authorList>
            <person name="Miller W.G."/>
            <person name="Chapman M.H."/>
            <person name="Yee E."/>
            <person name="Inglis G.D."/>
        </authorList>
    </citation>
    <scope>NUCLEOTIDE SEQUENCE [LARGE SCALE GENOMIC DNA]</scope>
    <source>
        <strain evidence="9 10">L283</strain>
    </source>
</reference>
<feature type="transmembrane region" description="Helical" evidence="7">
    <location>
        <begin position="302"/>
        <end position="323"/>
    </location>
</feature>
<evidence type="ECO:0000259" key="8">
    <source>
        <dbReference type="Pfam" id="PF02687"/>
    </source>
</evidence>
<feature type="transmembrane region" description="Helical" evidence="7">
    <location>
        <begin position="390"/>
        <end position="410"/>
    </location>
</feature>
<evidence type="ECO:0000256" key="1">
    <source>
        <dbReference type="ARBA" id="ARBA00004651"/>
    </source>
</evidence>
<keyword evidence="5 7" id="KW-0472">Membrane</keyword>
<feature type="domain" description="ABC3 transporter permease C-terminal" evidence="8">
    <location>
        <begin position="305"/>
        <end position="418"/>
    </location>
</feature>
<comment type="similarity">
    <text evidence="6">Belongs to the ABC-4 integral membrane protein family.</text>
</comment>
<dbReference type="PROSITE" id="PS51257">
    <property type="entry name" value="PROKAR_LIPOPROTEIN"/>
    <property type="match status" value="1"/>
</dbReference>
<dbReference type="PANTHER" id="PTHR30572">
    <property type="entry name" value="MEMBRANE COMPONENT OF TRANSPORTER-RELATED"/>
    <property type="match status" value="1"/>
</dbReference>
<evidence type="ECO:0000313" key="9">
    <source>
        <dbReference type="EMBL" id="MBZ7987689.1"/>
    </source>
</evidence>
<proteinExistence type="inferred from homology"/>
<evidence type="ECO:0000256" key="3">
    <source>
        <dbReference type="ARBA" id="ARBA00022692"/>
    </source>
</evidence>
<feature type="transmembrane region" description="Helical" evidence="7">
    <location>
        <begin position="344"/>
        <end position="370"/>
    </location>
</feature>
<comment type="subcellular location">
    <subcellularLocation>
        <location evidence="1">Cell membrane</location>
        <topology evidence="1">Multi-pass membrane protein</topology>
    </subcellularLocation>
</comment>
<evidence type="ECO:0000313" key="10">
    <source>
        <dbReference type="Proteomes" id="UP000786183"/>
    </source>
</evidence>
<evidence type="ECO:0000256" key="7">
    <source>
        <dbReference type="SAM" id="Phobius"/>
    </source>
</evidence>
<sequence length="427" mass="47850">MFINIVKNSILGNKTQKILSFSTIFLATLLLSCMLNITLGVGNELGKELRNYGANIVVLPQGASLNIEVGDKSIKPFANKTYLELKDLYKIKEIFWRNNIAAFAPFKEENALFSSREIALLGTYFDKNIPIDGESDYRTGFINLYPVWQIDGRWVDDLSKDYEVNMSKELASSLNLKLNDEFSVLINNENIKLKLVGIIKNASEYQNKILINIDNLNKILKQDGNYERAQVSALTIPESDLSQRARKDKDSLNSLEYDKWYCTAYVSSIAFQIEENYAGASAKALSKVADAESSIVKKIQSLMSLIFIICLVVASVAMASLINSDVFRRQKEIGLLKALGANNFQIYLIFAIDCLIVSLIASVFGSTFGFFLSDLIALKIFLHTINYNFIIYPICMLIAAIISLLGALLATKNYANMQIVEVLYGRK</sequence>
<feature type="transmembrane region" description="Helical" evidence="7">
    <location>
        <begin position="21"/>
        <end position="41"/>
    </location>
</feature>
<evidence type="ECO:0000256" key="6">
    <source>
        <dbReference type="ARBA" id="ARBA00038076"/>
    </source>
</evidence>
<dbReference type="PANTHER" id="PTHR30572:SF4">
    <property type="entry name" value="ABC TRANSPORTER PERMEASE YTRF"/>
    <property type="match status" value="1"/>
</dbReference>
<protein>
    <submittedName>
        <fullName evidence="9">ABC transporter permease</fullName>
    </submittedName>
</protein>
<evidence type="ECO:0000256" key="4">
    <source>
        <dbReference type="ARBA" id="ARBA00022989"/>
    </source>
</evidence>
<keyword evidence="3 7" id="KW-0812">Transmembrane</keyword>
<name>A0ABS7WSE9_9BACT</name>
<keyword evidence="4 7" id="KW-1133">Transmembrane helix</keyword>
<comment type="caution">
    <text evidence="9">The sequence shown here is derived from an EMBL/GenBank/DDBJ whole genome shotgun (WGS) entry which is preliminary data.</text>
</comment>
<organism evidence="9 10">
    <name type="scientific">Campylobacter canadensis</name>
    <dbReference type="NCBI Taxonomy" id="449520"/>
    <lineage>
        <taxon>Bacteria</taxon>
        <taxon>Pseudomonadati</taxon>
        <taxon>Campylobacterota</taxon>
        <taxon>Epsilonproteobacteria</taxon>
        <taxon>Campylobacterales</taxon>
        <taxon>Campylobacteraceae</taxon>
        <taxon>Campylobacter</taxon>
    </lineage>
</organism>
<dbReference type="InterPro" id="IPR050250">
    <property type="entry name" value="Macrolide_Exporter_MacB"/>
</dbReference>
<accession>A0ABS7WSE9</accession>
<dbReference type="RefSeq" id="WP_224325409.1">
    <property type="nucleotide sequence ID" value="NZ_JACGBB010000012.1"/>
</dbReference>
<dbReference type="Proteomes" id="UP000786183">
    <property type="component" value="Unassembled WGS sequence"/>
</dbReference>
<keyword evidence="2" id="KW-1003">Cell membrane</keyword>
<gene>
    <name evidence="9" type="ORF">AVCANL283_06195</name>
</gene>
<dbReference type="InterPro" id="IPR003838">
    <property type="entry name" value="ABC3_permease_C"/>
</dbReference>